<comment type="cofactor">
    <cofactor evidence="1 9">
        <name>FAD</name>
        <dbReference type="ChEBI" id="CHEBI:57692"/>
    </cofactor>
</comment>
<comment type="caution">
    <text evidence="11">The sequence shown here is derived from an EMBL/GenBank/DDBJ whole genome shotgun (WGS) entry which is preliminary data.</text>
</comment>
<comment type="similarity">
    <text evidence="2">Belongs to the DAMOX/DASOX family.</text>
</comment>
<feature type="binding site" evidence="9">
    <location>
        <position position="171"/>
    </location>
    <ligand>
        <name>FAD</name>
        <dbReference type="ChEBI" id="CHEBI:57692"/>
    </ligand>
</feature>
<keyword evidence="3" id="KW-0285">Flavoprotein</keyword>
<dbReference type="InterPro" id="IPR006181">
    <property type="entry name" value="D-amino_acid_oxidase_CS"/>
</dbReference>
<evidence type="ECO:0000256" key="2">
    <source>
        <dbReference type="ARBA" id="ARBA00006730"/>
    </source>
</evidence>
<dbReference type="EMBL" id="WLZY01000020">
    <property type="protein sequence ID" value="NDL61113.1"/>
    <property type="molecule type" value="Genomic_DNA"/>
</dbReference>
<dbReference type="InterPro" id="IPR023209">
    <property type="entry name" value="DAO"/>
</dbReference>
<evidence type="ECO:0000313" key="12">
    <source>
        <dbReference type="Proteomes" id="UP000460435"/>
    </source>
</evidence>
<organism evidence="11 12">
    <name type="scientific">Phytoactinopolyspora mesophila</name>
    <dbReference type="NCBI Taxonomy" id="2650750"/>
    <lineage>
        <taxon>Bacteria</taxon>
        <taxon>Bacillati</taxon>
        <taxon>Actinomycetota</taxon>
        <taxon>Actinomycetes</taxon>
        <taxon>Jiangellales</taxon>
        <taxon>Jiangellaceae</taxon>
        <taxon>Phytoactinopolyspora</taxon>
    </lineage>
</organism>
<feature type="binding site" evidence="9">
    <location>
        <begin position="41"/>
        <end position="42"/>
    </location>
    <ligand>
        <name>FAD</name>
        <dbReference type="ChEBI" id="CHEBI:57692"/>
    </ligand>
</feature>
<evidence type="ECO:0000256" key="6">
    <source>
        <dbReference type="ARBA" id="ARBA00039101"/>
    </source>
</evidence>
<sequence length="321" mass="33639">MTAQGTTVVLGAGVAGLTTAVVLAEAGIPVRVVAEEIPGATSLAAGAMWGPYLVEPKDLVDQWSQHSLVLFRALASDPATGVRVASGIEASRHTEAAPDWATSLPGFRPAKADELPPGFSSGYRFTAPLIDMPTYLRYLEHRLRRAGGTIEQQTVHTLDAAPRASAIVNCTGMGAGSLTPDSALRPIRGQHVVVTNPGLTDFFSEDTGTSPDLLCIYPHGNTVVLGGTAIDGDASQAPDEQAAADILARCSAVEPRLAGSTVIGQRVGLRPTRDRVRVALDQRSDGTPVVHNYGHGGAGVTLSWGCAREVHHLLAESHRLR</sequence>
<feature type="binding site" evidence="9">
    <location>
        <begin position="296"/>
        <end position="301"/>
    </location>
    <ligand>
        <name>FAD</name>
        <dbReference type="ChEBI" id="CHEBI:57692"/>
    </ligand>
</feature>
<dbReference type="PANTHER" id="PTHR11530">
    <property type="entry name" value="D-AMINO ACID OXIDASE"/>
    <property type="match status" value="1"/>
</dbReference>
<dbReference type="AlphaFoldDB" id="A0A7K3MCU1"/>
<evidence type="ECO:0000256" key="9">
    <source>
        <dbReference type="PIRSR" id="PIRSR000189-1"/>
    </source>
</evidence>
<dbReference type="GO" id="GO:0019478">
    <property type="term" value="P:D-amino acid catabolic process"/>
    <property type="evidence" value="ECO:0007669"/>
    <property type="project" value="TreeGrafter"/>
</dbReference>
<dbReference type="EC" id="1.4.3.3" evidence="6"/>
<dbReference type="Proteomes" id="UP000460435">
    <property type="component" value="Unassembled WGS sequence"/>
</dbReference>
<dbReference type="Pfam" id="PF01266">
    <property type="entry name" value="DAO"/>
    <property type="match status" value="1"/>
</dbReference>
<evidence type="ECO:0000259" key="10">
    <source>
        <dbReference type="Pfam" id="PF01266"/>
    </source>
</evidence>
<evidence type="ECO:0000256" key="8">
    <source>
        <dbReference type="ARBA" id="ARBA00049547"/>
    </source>
</evidence>
<dbReference type="SUPFAM" id="SSF54373">
    <property type="entry name" value="FAD-linked reductases, C-terminal domain"/>
    <property type="match status" value="1"/>
</dbReference>
<feature type="binding site" evidence="9">
    <location>
        <position position="297"/>
    </location>
    <ligand>
        <name>D-dopa</name>
        <dbReference type="ChEBI" id="CHEBI:149689"/>
    </ligand>
</feature>
<feature type="domain" description="FAD dependent oxidoreductase" evidence="10">
    <location>
        <begin position="8"/>
        <end position="310"/>
    </location>
</feature>
<keyword evidence="4 9" id="KW-0274">FAD</keyword>
<dbReference type="Gene3D" id="3.30.9.10">
    <property type="entry name" value="D-Amino Acid Oxidase, subunit A, domain 2"/>
    <property type="match status" value="1"/>
</dbReference>
<gene>
    <name evidence="11" type="ORF">F7O44_29005</name>
</gene>
<keyword evidence="5" id="KW-0560">Oxidoreductase</keyword>
<evidence type="ECO:0000256" key="4">
    <source>
        <dbReference type="ARBA" id="ARBA00022827"/>
    </source>
</evidence>
<evidence type="ECO:0000313" key="11">
    <source>
        <dbReference type="EMBL" id="NDL61113.1"/>
    </source>
</evidence>
<dbReference type="GO" id="GO:0071949">
    <property type="term" value="F:FAD binding"/>
    <property type="evidence" value="ECO:0007669"/>
    <property type="project" value="InterPro"/>
</dbReference>
<dbReference type="PANTHER" id="PTHR11530:SF11">
    <property type="entry name" value="D-ASPARTATE OXIDASE"/>
    <property type="match status" value="1"/>
</dbReference>
<proteinExistence type="inferred from homology"/>
<protein>
    <recommendedName>
        <fullName evidence="7">D-amino-acid oxidase</fullName>
        <ecNumber evidence="6">1.4.3.3</ecNumber>
    </recommendedName>
</protein>
<dbReference type="GO" id="GO:0005737">
    <property type="term" value="C:cytoplasm"/>
    <property type="evidence" value="ECO:0007669"/>
    <property type="project" value="TreeGrafter"/>
</dbReference>
<evidence type="ECO:0000256" key="1">
    <source>
        <dbReference type="ARBA" id="ARBA00001974"/>
    </source>
</evidence>
<dbReference type="RefSeq" id="WP_162453834.1">
    <property type="nucleotide sequence ID" value="NZ_WLZY01000020.1"/>
</dbReference>
<dbReference type="InterPro" id="IPR006076">
    <property type="entry name" value="FAD-dep_OxRdtase"/>
</dbReference>
<evidence type="ECO:0000256" key="3">
    <source>
        <dbReference type="ARBA" id="ARBA00022630"/>
    </source>
</evidence>
<keyword evidence="12" id="KW-1185">Reference proteome</keyword>
<dbReference type="Gene3D" id="3.40.50.720">
    <property type="entry name" value="NAD(P)-binding Rossmann-like Domain"/>
    <property type="match status" value="1"/>
</dbReference>
<name>A0A7K3MCU1_9ACTN</name>
<reference evidence="11 12" key="1">
    <citation type="submission" date="2019-11" db="EMBL/GenBank/DDBJ databases">
        <authorList>
            <person name="Li X.-J."/>
            <person name="Feng X.-M."/>
        </authorList>
    </citation>
    <scope>NUCLEOTIDE SEQUENCE [LARGE SCALE GENOMIC DNA]</scope>
    <source>
        <strain evidence="11 12">XMNu-373</strain>
    </source>
</reference>
<comment type="catalytic activity">
    <reaction evidence="8">
        <text>a D-alpha-amino acid + O2 + H2O = a 2-oxocarboxylate + H2O2 + NH4(+)</text>
        <dbReference type="Rhea" id="RHEA:21816"/>
        <dbReference type="ChEBI" id="CHEBI:15377"/>
        <dbReference type="ChEBI" id="CHEBI:15379"/>
        <dbReference type="ChEBI" id="CHEBI:16240"/>
        <dbReference type="ChEBI" id="CHEBI:28938"/>
        <dbReference type="ChEBI" id="CHEBI:35179"/>
        <dbReference type="ChEBI" id="CHEBI:59871"/>
        <dbReference type="EC" id="1.4.3.3"/>
    </reaction>
    <physiologicalReaction direction="left-to-right" evidence="8">
        <dbReference type="Rhea" id="RHEA:21817"/>
    </physiologicalReaction>
</comment>
<dbReference type="GO" id="GO:0003884">
    <property type="term" value="F:D-amino-acid oxidase activity"/>
    <property type="evidence" value="ECO:0007669"/>
    <property type="project" value="UniProtKB-EC"/>
</dbReference>
<feature type="binding site" evidence="9">
    <location>
        <position position="155"/>
    </location>
    <ligand>
        <name>FAD</name>
        <dbReference type="ChEBI" id="CHEBI:57692"/>
    </ligand>
</feature>
<feature type="binding site" evidence="9">
    <location>
        <position position="270"/>
    </location>
    <ligand>
        <name>D-dopa</name>
        <dbReference type="ChEBI" id="CHEBI:149689"/>
    </ligand>
</feature>
<evidence type="ECO:0000256" key="5">
    <source>
        <dbReference type="ARBA" id="ARBA00023002"/>
    </source>
</evidence>
<dbReference type="PIRSF" id="PIRSF000189">
    <property type="entry name" value="D-aa_oxidase"/>
    <property type="match status" value="1"/>
</dbReference>
<accession>A0A7K3MCU1</accession>
<evidence type="ECO:0000256" key="7">
    <source>
        <dbReference type="ARBA" id="ARBA00039751"/>
    </source>
</evidence>
<dbReference type="PROSITE" id="PS00677">
    <property type="entry name" value="DAO"/>
    <property type="match status" value="1"/>
</dbReference>
<dbReference type="SUPFAM" id="SSF51971">
    <property type="entry name" value="Nucleotide-binding domain"/>
    <property type="match status" value="1"/>
</dbReference>